<dbReference type="PANTHER" id="PTHR41271:SF1">
    <property type="entry name" value="DUF402 DOMAIN-CONTAINING PROTEIN"/>
    <property type="match status" value="1"/>
</dbReference>
<dbReference type="InterPro" id="IPR035930">
    <property type="entry name" value="FomD-like_sf"/>
</dbReference>
<comment type="caution">
    <text evidence="2">The sequence shown here is derived from an EMBL/GenBank/DDBJ whole genome shotgun (WGS) entry which is preliminary data.</text>
</comment>
<reference evidence="2" key="1">
    <citation type="submission" date="2020-10" db="EMBL/GenBank/DDBJ databases">
        <authorList>
            <person name="Gilroy R."/>
        </authorList>
    </citation>
    <scope>NUCLEOTIDE SEQUENCE</scope>
    <source>
        <strain evidence="2">CHK190-19873</strain>
    </source>
</reference>
<dbReference type="SUPFAM" id="SSF159234">
    <property type="entry name" value="FomD-like"/>
    <property type="match status" value="1"/>
</dbReference>
<proteinExistence type="predicted"/>
<reference evidence="2" key="2">
    <citation type="journal article" date="2021" name="PeerJ">
        <title>Extensive microbial diversity within the chicken gut microbiome revealed by metagenomics and culture.</title>
        <authorList>
            <person name="Gilroy R."/>
            <person name="Ravi A."/>
            <person name="Getino M."/>
            <person name="Pursley I."/>
            <person name="Horton D.L."/>
            <person name="Alikhan N.F."/>
            <person name="Baker D."/>
            <person name="Gharbi K."/>
            <person name="Hall N."/>
            <person name="Watson M."/>
            <person name="Adriaenssens E.M."/>
            <person name="Foster-Nyarko E."/>
            <person name="Jarju S."/>
            <person name="Secka A."/>
            <person name="Antonio M."/>
            <person name="Oren A."/>
            <person name="Chaudhuri R.R."/>
            <person name="La Ragione R."/>
            <person name="Hildebrand F."/>
            <person name="Pallen M.J."/>
        </authorList>
    </citation>
    <scope>NUCLEOTIDE SEQUENCE</scope>
    <source>
        <strain evidence="2">CHK190-19873</strain>
    </source>
</reference>
<sequence>MNKPVLFRKRLIPEECVELKDDILLHRDKETIVTKWKTLKPKKTLSHGISCYFLERGYKVSKFYDHENHIISWYCDIVSYEYTEETDTYIVTDLLADVIVYPDGFVKVVDLDELGEALEKGLLSQEQLKTSLRRLDNLLNLIYRGAFSGIQEYINGCEEKCGA</sequence>
<dbReference type="Proteomes" id="UP000823935">
    <property type="component" value="Unassembled WGS sequence"/>
</dbReference>
<feature type="domain" description="DUF402" evidence="1">
    <location>
        <begin position="9"/>
        <end position="146"/>
    </location>
</feature>
<dbReference type="AlphaFoldDB" id="A0A9D1EQH5"/>
<name>A0A9D1EQH5_9FIRM</name>
<dbReference type="PANTHER" id="PTHR41271">
    <property type="entry name" value="DUF402 DOMAIN-CONTAINING PROTEIN"/>
    <property type="match status" value="1"/>
</dbReference>
<evidence type="ECO:0000313" key="2">
    <source>
        <dbReference type="EMBL" id="HIS30187.1"/>
    </source>
</evidence>
<dbReference type="Gene3D" id="2.40.380.10">
    <property type="entry name" value="FomD-like"/>
    <property type="match status" value="1"/>
</dbReference>
<dbReference type="EMBL" id="DVIQ01000007">
    <property type="protein sequence ID" value="HIS30187.1"/>
    <property type="molecule type" value="Genomic_DNA"/>
</dbReference>
<gene>
    <name evidence="2" type="ORF">IAB44_01340</name>
</gene>
<evidence type="ECO:0000259" key="1">
    <source>
        <dbReference type="Pfam" id="PF04167"/>
    </source>
</evidence>
<evidence type="ECO:0000313" key="3">
    <source>
        <dbReference type="Proteomes" id="UP000823935"/>
    </source>
</evidence>
<protein>
    <submittedName>
        <fullName evidence="2">DUF402 domain-containing protein</fullName>
    </submittedName>
</protein>
<accession>A0A9D1EQH5</accession>
<dbReference type="InterPro" id="IPR007295">
    <property type="entry name" value="DUF402"/>
</dbReference>
<dbReference type="Pfam" id="PF04167">
    <property type="entry name" value="DUF402"/>
    <property type="match status" value="1"/>
</dbReference>
<organism evidence="2 3">
    <name type="scientific">Candidatus Limivivens intestinipullorum</name>
    <dbReference type="NCBI Taxonomy" id="2840858"/>
    <lineage>
        <taxon>Bacteria</taxon>
        <taxon>Bacillati</taxon>
        <taxon>Bacillota</taxon>
        <taxon>Clostridia</taxon>
        <taxon>Lachnospirales</taxon>
        <taxon>Lachnospiraceae</taxon>
        <taxon>Lachnospiraceae incertae sedis</taxon>
        <taxon>Candidatus Limivivens</taxon>
    </lineage>
</organism>